<dbReference type="OrthoDB" id="422728at2759"/>
<dbReference type="Pfam" id="PF03152">
    <property type="entry name" value="UFD1_N1"/>
    <property type="match status" value="1"/>
</dbReference>
<gene>
    <name evidence="6" type="ORF">BDZ90DRAFT_235930</name>
</gene>
<dbReference type="InterPro" id="IPR004854">
    <property type="entry name" value="Ufd1-like"/>
</dbReference>
<dbReference type="AlphaFoldDB" id="A0A316UZF2"/>
<comment type="similarity">
    <text evidence="1">Belongs to the UFD1 family.</text>
</comment>
<feature type="compositionally biased region" description="Polar residues" evidence="3">
    <location>
        <begin position="374"/>
        <end position="386"/>
    </location>
</feature>
<dbReference type="Pfam" id="PF24842">
    <property type="entry name" value="UFD1_N2"/>
    <property type="match status" value="1"/>
</dbReference>
<feature type="region of interest" description="Disordered" evidence="3">
    <location>
        <begin position="217"/>
        <end position="331"/>
    </location>
</feature>
<dbReference type="Proteomes" id="UP000245884">
    <property type="component" value="Unassembled WGS sequence"/>
</dbReference>
<dbReference type="GO" id="GO:0031593">
    <property type="term" value="F:polyubiquitin modification-dependent protein binding"/>
    <property type="evidence" value="ECO:0007669"/>
    <property type="project" value="TreeGrafter"/>
</dbReference>
<dbReference type="RefSeq" id="XP_025365214.1">
    <property type="nucleotide sequence ID" value="XM_025507278.1"/>
</dbReference>
<name>A0A316UZF2_9BASI</name>
<evidence type="ECO:0000256" key="2">
    <source>
        <dbReference type="ARBA" id="ARBA00022786"/>
    </source>
</evidence>
<accession>A0A316UZF2</accession>
<dbReference type="InterPro" id="IPR055417">
    <property type="entry name" value="UFD1_N1"/>
</dbReference>
<organism evidence="6 7">
    <name type="scientific">Jaminaea rosea</name>
    <dbReference type="NCBI Taxonomy" id="1569628"/>
    <lineage>
        <taxon>Eukaryota</taxon>
        <taxon>Fungi</taxon>
        <taxon>Dikarya</taxon>
        <taxon>Basidiomycota</taxon>
        <taxon>Ustilaginomycotina</taxon>
        <taxon>Exobasidiomycetes</taxon>
        <taxon>Microstromatales</taxon>
        <taxon>Microstromatales incertae sedis</taxon>
        <taxon>Jaminaea</taxon>
    </lineage>
</organism>
<dbReference type="Gene3D" id="3.10.330.10">
    <property type="match status" value="1"/>
</dbReference>
<dbReference type="Gene3D" id="2.40.40.50">
    <property type="entry name" value="Ubiquitin fusion degradation protein UFD1, N-terminal domain"/>
    <property type="match status" value="1"/>
</dbReference>
<keyword evidence="2" id="KW-0833">Ubl conjugation pathway</keyword>
<protein>
    <submittedName>
        <fullName evidence="6">UFD1-domain-containing protein</fullName>
    </submittedName>
</protein>
<dbReference type="GO" id="GO:0036503">
    <property type="term" value="P:ERAD pathway"/>
    <property type="evidence" value="ECO:0007669"/>
    <property type="project" value="TreeGrafter"/>
</dbReference>
<feature type="domain" description="Ubiquitin fusion degradation protein UFD1 N-terminal subdomain 2" evidence="5">
    <location>
        <begin position="141"/>
        <end position="217"/>
    </location>
</feature>
<feature type="compositionally biased region" description="Gly residues" evidence="3">
    <location>
        <begin position="447"/>
        <end position="459"/>
    </location>
</feature>
<keyword evidence="7" id="KW-1185">Reference proteome</keyword>
<proteinExistence type="inferred from homology"/>
<evidence type="ECO:0000256" key="1">
    <source>
        <dbReference type="ARBA" id="ARBA00006043"/>
    </source>
</evidence>
<dbReference type="EMBL" id="KZ819662">
    <property type="protein sequence ID" value="PWN30602.1"/>
    <property type="molecule type" value="Genomic_DNA"/>
</dbReference>
<dbReference type="GO" id="GO:0034098">
    <property type="term" value="C:VCP-NPL4-UFD1 AAA ATPase complex"/>
    <property type="evidence" value="ECO:0007669"/>
    <property type="project" value="TreeGrafter"/>
</dbReference>
<feature type="compositionally biased region" description="Polar residues" evidence="3">
    <location>
        <begin position="420"/>
        <end position="429"/>
    </location>
</feature>
<feature type="region of interest" description="Disordered" evidence="3">
    <location>
        <begin position="358"/>
        <end position="469"/>
    </location>
</feature>
<dbReference type="PANTHER" id="PTHR12555:SF13">
    <property type="entry name" value="UBIQUITIN RECOGNITION FACTOR IN ER-ASSOCIATED DEGRADATION PROTEIN 1"/>
    <property type="match status" value="1"/>
</dbReference>
<evidence type="ECO:0000259" key="5">
    <source>
        <dbReference type="Pfam" id="PF24842"/>
    </source>
</evidence>
<dbReference type="STRING" id="1569628.A0A316UZF2"/>
<feature type="domain" description="Ubiquitin fusion degradation protein UFD1 N-terminal subdomain 1" evidence="4">
    <location>
        <begin position="42"/>
        <end position="140"/>
    </location>
</feature>
<dbReference type="GeneID" id="37029101"/>
<feature type="compositionally biased region" description="Pro residues" evidence="3">
    <location>
        <begin position="224"/>
        <end position="233"/>
    </location>
</feature>
<evidence type="ECO:0000256" key="3">
    <source>
        <dbReference type="SAM" id="MobiDB-lite"/>
    </source>
</evidence>
<dbReference type="InterPro" id="IPR042299">
    <property type="entry name" value="Ufd1-like_Nn"/>
</dbReference>
<dbReference type="GO" id="GO:0006511">
    <property type="term" value="P:ubiquitin-dependent protein catabolic process"/>
    <property type="evidence" value="ECO:0007669"/>
    <property type="project" value="InterPro"/>
</dbReference>
<evidence type="ECO:0000313" key="6">
    <source>
        <dbReference type="EMBL" id="PWN30602.1"/>
    </source>
</evidence>
<evidence type="ECO:0000313" key="7">
    <source>
        <dbReference type="Proteomes" id="UP000245884"/>
    </source>
</evidence>
<dbReference type="PANTHER" id="PTHR12555">
    <property type="entry name" value="UBIQUITIN FUSION DEGRADATON PROTEIN 1"/>
    <property type="match status" value="1"/>
</dbReference>
<dbReference type="InterPro" id="IPR055418">
    <property type="entry name" value="UFD1_N2"/>
</dbReference>
<feature type="compositionally biased region" description="Basic and acidic residues" evidence="3">
    <location>
        <begin position="359"/>
        <end position="369"/>
    </location>
</feature>
<evidence type="ECO:0000259" key="4">
    <source>
        <dbReference type="Pfam" id="PF03152"/>
    </source>
</evidence>
<feature type="compositionally biased region" description="Low complexity" evidence="3">
    <location>
        <begin position="404"/>
        <end position="417"/>
    </location>
</feature>
<reference evidence="6 7" key="1">
    <citation type="journal article" date="2018" name="Mol. Biol. Evol.">
        <title>Broad Genomic Sampling Reveals a Smut Pathogenic Ancestry of the Fungal Clade Ustilaginomycotina.</title>
        <authorList>
            <person name="Kijpornyongpan T."/>
            <person name="Mondo S.J."/>
            <person name="Barry K."/>
            <person name="Sandor L."/>
            <person name="Lee J."/>
            <person name="Lipzen A."/>
            <person name="Pangilinan J."/>
            <person name="LaButti K."/>
            <person name="Hainaut M."/>
            <person name="Henrissat B."/>
            <person name="Grigoriev I.V."/>
            <person name="Spatafora J.W."/>
            <person name="Aime M.C."/>
        </authorList>
    </citation>
    <scope>NUCLEOTIDE SEQUENCE [LARGE SCALE GENOMIC DNA]</scope>
    <source>
        <strain evidence="6 7">MCA 5214</strain>
    </source>
</reference>
<sequence length="469" mass="49993">MSMFGDVGGFGGGGGFGGFGRRFGGYMDDPFDRRVGAPAHAYEEYYRAYSMAMLPGKERLNVSYGGKIIMPTSALARLTQMDIASPYLFQISPHGSDKKTHAGVLEFIADEGNVHLPAWMMRQLGLNEGDPVRLNGTTLPKGKFVKIQAQTVDFLEISDPKAVLEQAFRNFSCLTLGDIVEISYNCLTFEILIMETVPEAEGILIIDTDLEVDFAPPKGYVEPAPKPRPPPPTMASKLNIDTNKVEVHSSRGSTPSVGGPSRADSSAGDASTAGPSGSSSNLPSAPFRGSGQSLSGKKSKGKKERPIEAVDQFSMIRRTRDGPNIVTNDTQVGEKKVPARLDLPFGQLFFGYKYIPLGGEKDEKKEGEQKLGQTRITFEGQGQTLSGRAPRRPPPPKEDDKEQQQQQAGAAEGGAPASSEPFSGQGQTLAASSRGARSSRKRERRGAGGGGGGTTGGGRESAIVVDDSD</sequence>
<feature type="compositionally biased region" description="Low complexity" evidence="3">
    <location>
        <begin position="258"/>
        <end position="280"/>
    </location>
</feature>